<sequence>MASSTTTSEDALRRALAERQAAVDAQAEAVRALKAAGAAAAKAEIVLSLVLLKD</sequence>
<organism evidence="1 2">
    <name type="scientific">Oryza sativa subsp. indica</name>
    <name type="common">Rice</name>
    <dbReference type="NCBI Taxonomy" id="39946"/>
    <lineage>
        <taxon>Eukaryota</taxon>
        <taxon>Viridiplantae</taxon>
        <taxon>Streptophyta</taxon>
        <taxon>Embryophyta</taxon>
        <taxon>Tracheophyta</taxon>
        <taxon>Spermatophyta</taxon>
        <taxon>Magnoliopsida</taxon>
        <taxon>Liliopsida</taxon>
        <taxon>Poales</taxon>
        <taxon>Poaceae</taxon>
        <taxon>BOP clade</taxon>
        <taxon>Oryzoideae</taxon>
        <taxon>Oryzeae</taxon>
        <taxon>Oryzinae</taxon>
        <taxon>Oryza</taxon>
        <taxon>Oryza sativa</taxon>
    </lineage>
</organism>
<dbReference type="AlphaFoldDB" id="A2YXJ9"/>
<dbReference type="HOGENOM" id="CLU_3053737_0_0_1"/>
<evidence type="ECO:0000313" key="1">
    <source>
        <dbReference type="EMBL" id="EAZ07810.1"/>
    </source>
</evidence>
<dbReference type="Gramene" id="BGIOSGA029076-TA">
    <property type="protein sequence ID" value="BGIOSGA029076-PA"/>
    <property type="gene ID" value="BGIOSGA029076"/>
</dbReference>
<gene>
    <name evidence="1" type="ORF">OsI_30068</name>
</gene>
<proteinExistence type="predicted"/>
<reference evidence="1 2" key="1">
    <citation type="journal article" date="2005" name="PLoS Biol.">
        <title>The genomes of Oryza sativa: a history of duplications.</title>
        <authorList>
            <person name="Yu J."/>
            <person name="Wang J."/>
            <person name="Lin W."/>
            <person name="Li S."/>
            <person name="Li H."/>
            <person name="Zhou J."/>
            <person name="Ni P."/>
            <person name="Dong W."/>
            <person name="Hu S."/>
            <person name="Zeng C."/>
            <person name="Zhang J."/>
            <person name="Zhang Y."/>
            <person name="Li R."/>
            <person name="Xu Z."/>
            <person name="Li S."/>
            <person name="Li X."/>
            <person name="Zheng H."/>
            <person name="Cong L."/>
            <person name="Lin L."/>
            <person name="Yin J."/>
            <person name="Geng J."/>
            <person name="Li G."/>
            <person name="Shi J."/>
            <person name="Liu J."/>
            <person name="Lv H."/>
            <person name="Li J."/>
            <person name="Wang J."/>
            <person name="Deng Y."/>
            <person name="Ran L."/>
            <person name="Shi X."/>
            <person name="Wang X."/>
            <person name="Wu Q."/>
            <person name="Li C."/>
            <person name="Ren X."/>
            <person name="Wang J."/>
            <person name="Wang X."/>
            <person name="Li D."/>
            <person name="Liu D."/>
            <person name="Zhang X."/>
            <person name="Ji Z."/>
            <person name="Zhao W."/>
            <person name="Sun Y."/>
            <person name="Zhang Z."/>
            <person name="Bao J."/>
            <person name="Han Y."/>
            <person name="Dong L."/>
            <person name="Ji J."/>
            <person name="Chen P."/>
            <person name="Wu S."/>
            <person name="Liu J."/>
            <person name="Xiao Y."/>
            <person name="Bu D."/>
            <person name="Tan J."/>
            <person name="Yang L."/>
            <person name="Ye C."/>
            <person name="Zhang J."/>
            <person name="Xu J."/>
            <person name="Zhou Y."/>
            <person name="Yu Y."/>
            <person name="Zhang B."/>
            <person name="Zhuang S."/>
            <person name="Wei H."/>
            <person name="Liu B."/>
            <person name="Lei M."/>
            <person name="Yu H."/>
            <person name="Li Y."/>
            <person name="Xu H."/>
            <person name="Wei S."/>
            <person name="He X."/>
            <person name="Fang L."/>
            <person name="Zhang Z."/>
            <person name="Zhang Y."/>
            <person name="Huang X."/>
            <person name="Su Z."/>
            <person name="Tong W."/>
            <person name="Li J."/>
            <person name="Tong Z."/>
            <person name="Li S."/>
            <person name="Ye J."/>
            <person name="Wang L."/>
            <person name="Fang L."/>
            <person name="Lei T."/>
            <person name="Chen C."/>
            <person name="Chen H."/>
            <person name="Xu Z."/>
            <person name="Li H."/>
            <person name="Huang H."/>
            <person name="Zhang F."/>
            <person name="Xu H."/>
            <person name="Li N."/>
            <person name="Zhao C."/>
            <person name="Li S."/>
            <person name="Dong L."/>
            <person name="Huang Y."/>
            <person name="Li L."/>
            <person name="Xi Y."/>
            <person name="Qi Q."/>
            <person name="Li W."/>
            <person name="Zhang B."/>
            <person name="Hu W."/>
            <person name="Zhang Y."/>
            <person name="Tian X."/>
            <person name="Jiao Y."/>
            <person name="Liang X."/>
            <person name="Jin J."/>
            <person name="Gao L."/>
            <person name="Zheng W."/>
            <person name="Hao B."/>
            <person name="Liu S."/>
            <person name="Wang W."/>
            <person name="Yuan L."/>
            <person name="Cao M."/>
            <person name="McDermott J."/>
            <person name="Samudrala R."/>
            <person name="Wang J."/>
            <person name="Wong G.K."/>
            <person name="Yang H."/>
        </authorList>
    </citation>
    <scope>NUCLEOTIDE SEQUENCE [LARGE SCALE GENOMIC DNA]</scope>
    <source>
        <strain evidence="2">cv. 93-11</strain>
    </source>
</reference>
<dbReference type="EMBL" id="CM000133">
    <property type="protein sequence ID" value="EAZ07810.1"/>
    <property type="molecule type" value="Genomic_DNA"/>
</dbReference>
<dbReference type="STRING" id="39946.A2YXJ9"/>
<name>A2YXJ9_ORYSI</name>
<protein>
    <submittedName>
        <fullName evidence="1">Uncharacterized protein</fullName>
    </submittedName>
</protein>
<evidence type="ECO:0000313" key="2">
    <source>
        <dbReference type="Proteomes" id="UP000007015"/>
    </source>
</evidence>
<dbReference type="Proteomes" id="UP000007015">
    <property type="component" value="Chromosome 8"/>
</dbReference>
<accession>A2YXJ9</accession>
<keyword evidence="2" id="KW-1185">Reference proteome</keyword>